<dbReference type="AlphaFoldDB" id="A0A9P4NIL7"/>
<reference evidence="1" key="1">
    <citation type="journal article" date="2020" name="Stud. Mycol.">
        <title>101 Dothideomycetes genomes: a test case for predicting lifestyles and emergence of pathogens.</title>
        <authorList>
            <person name="Haridas S."/>
            <person name="Albert R."/>
            <person name="Binder M."/>
            <person name="Bloem J."/>
            <person name="Labutti K."/>
            <person name="Salamov A."/>
            <person name="Andreopoulos B."/>
            <person name="Baker S."/>
            <person name="Barry K."/>
            <person name="Bills G."/>
            <person name="Bluhm B."/>
            <person name="Cannon C."/>
            <person name="Castanera R."/>
            <person name="Culley D."/>
            <person name="Daum C."/>
            <person name="Ezra D."/>
            <person name="Gonzalez J."/>
            <person name="Henrissat B."/>
            <person name="Kuo A."/>
            <person name="Liang C."/>
            <person name="Lipzen A."/>
            <person name="Lutzoni F."/>
            <person name="Magnuson J."/>
            <person name="Mondo S."/>
            <person name="Nolan M."/>
            <person name="Ohm R."/>
            <person name="Pangilinan J."/>
            <person name="Park H.-J."/>
            <person name="Ramirez L."/>
            <person name="Alfaro M."/>
            <person name="Sun H."/>
            <person name="Tritt A."/>
            <person name="Yoshinaga Y."/>
            <person name="Zwiers L.-H."/>
            <person name="Turgeon B."/>
            <person name="Goodwin S."/>
            <person name="Spatafora J."/>
            <person name="Crous P."/>
            <person name="Grigoriev I."/>
        </authorList>
    </citation>
    <scope>NUCLEOTIDE SEQUENCE</scope>
    <source>
        <strain evidence="1">CBS 130266</strain>
    </source>
</reference>
<proteinExistence type="predicted"/>
<comment type="caution">
    <text evidence="1">The sequence shown here is derived from an EMBL/GenBank/DDBJ whole genome shotgun (WGS) entry which is preliminary data.</text>
</comment>
<protein>
    <submittedName>
        <fullName evidence="1">Uncharacterized protein</fullName>
    </submittedName>
</protein>
<dbReference type="EMBL" id="MU007089">
    <property type="protein sequence ID" value="KAF2422602.1"/>
    <property type="molecule type" value="Genomic_DNA"/>
</dbReference>
<evidence type="ECO:0000313" key="2">
    <source>
        <dbReference type="Proteomes" id="UP000800235"/>
    </source>
</evidence>
<organism evidence="1 2">
    <name type="scientific">Tothia fuscella</name>
    <dbReference type="NCBI Taxonomy" id="1048955"/>
    <lineage>
        <taxon>Eukaryota</taxon>
        <taxon>Fungi</taxon>
        <taxon>Dikarya</taxon>
        <taxon>Ascomycota</taxon>
        <taxon>Pezizomycotina</taxon>
        <taxon>Dothideomycetes</taxon>
        <taxon>Pleosporomycetidae</taxon>
        <taxon>Venturiales</taxon>
        <taxon>Cylindrosympodiaceae</taxon>
        <taxon>Tothia</taxon>
    </lineage>
</organism>
<name>A0A9P4NIL7_9PEZI</name>
<accession>A0A9P4NIL7</accession>
<sequence>MEFNDARMEFNDGTSNAAYILVNMCKLYFTVAWPSMDPQKTHGSQYHTYVKGDVKQREHKEYQEFCNGLLARIDLNGTRVTENQKVCDYYNDPNRRPKLAEFHPRARVSFDRPWNVGAC</sequence>
<gene>
    <name evidence="1" type="ORF">EJ08DRAFT_653081</name>
</gene>
<keyword evidence="2" id="KW-1185">Reference proteome</keyword>
<dbReference type="Proteomes" id="UP000800235">
    <property type="component" value="Unassembled WGS sequence"/>
</dbReference>
<evidence type="ECO:0000313" key="1">
    <source>
        <dbReference type="EMBL" id="KAF2422602.1"/>
    </source>
</evidence>